<evidence type="ECO:0000313" key="1">
    <source>
        <dbReference type="EMBL" id="AIA93742.1"/>
    </source>
</evidence>
<dbReference type="InterPro" id="IPR024078">
    <property type="entry name" value="LmbE-like_dom_sf"/>
</dbReference>
<dbReference type="AlphaFoldDB" id="A0A060CFM4"/>
<sequence>RHDGLASKRNIPVYSLTVTQGDGGSNHLDPETIAEIRQNEAQQACDILDVINLGSLGYTNTNPGTVASMCEDIVRVLRKYQIQTLISVDPHLENECHPVHNTVGNAVNEAFIR</sequence>
<feature type="non-terminal residue" evidence="1">
    <location>
        <position position="1"/>
    </location>
</feature>
<reference evidence="1" key="1">
    <citation type="journal article" date="2013" name="Environ. Microbiol.">
        <title>Seasonally variable intestinal metagenomes of the red palm weevil (Rhynchophorus ferrugineus).</title>
        <authorList>
            <person name="Jia S."/>
            <person name="Zhang X."/>
            <person name="Zhang G."/>
            <person name="Yin A."/>
            <person name="Zhang S."/>
            <person name="Li F."/>
            <person name="Wang L."/>
            <person name="Zhao D."/>
            <person name="Yun Q."/>
            <person name="Tala"/>
            <person name="Wang J."/>
            <person name="Sun G."/>
            <person name="Baabdullah M."/>
            <person name="Yu X."/>
            <person name="Hu S."/>
            <person name="Al-Mssallem I.S."/>
            <person name="Yu J."/>
        </authorList>
    </citation>
    <scope>NUCLEOTIDE SEQUENCE</scope>
</reference>
<dbReference type="SUPFAM" id="SSF102588">
    <property type="entry name" value="LmbE-like"/>
    <property type="match status" value="1"/>
</dbReference>
<dbReference type="EMBL" id="KF126395">
    <property type="protein sequence ID" value="AIA93742.1"/>
    <property type="molecule type" value="Genomic_DNA"/>
</dbReference>
<feature type="non-terminal residue" evidence="1">
    <location>
        <position position="113"/>
    </location>
</feature>
<dbReference type="Pfam" id="PF02585">
    <property type="entry name" value="PIG-L"/>
    <property type="match status" value="1"/>
</dbReference>
<dbReference type="InterPro" id="IPR003737">
    <property type="entry name" value="GlcNAc_PI_deacetylase-related"/>
</dbReference>
<name>A0A060CFM4_9BACL</name>
<proteinExistence type="predicted"/>
<accession>A0A060CFM4</accession>
<organism evidence="1">
    <name type="scientific">uncultured Alicyclobacillus sp</name>
    <dbReference type="NCBI Taxonomy" id="290599"/>
    <lineage>
        <taxon>Bacteria</taxon>
        <taxon>Bacillati</taxon>
        <taxon>Bacillota</taxon>
        <taxon>Bacilli</taxon>
        <taxon>Bacillales</taxon>
        <taxon>Alicyclobacillaceae</taxon>
        <taxon>Alicyclobacillus</taxon>
        <taxon>environmental samples</taxon>
    </lineage>
</organism>
<dbReference type="Gene3D" id="3.40.50.10320">
    <property type="entry name" value="LmbE-like"/>
    <property type="match status" value="1"/>
</dbReference>
<protein>
    <submittedName>
        <fullName evidence="1">CAZy families CE14 protein</fullName>
    </submittedName>
</protein>